<dbReference type="Gene3D" id="1.10.287.1060">
    <property type="entry name" value="ESAT-6-like"/>
    <property type="match status" value="1"/>
</dbReference>
<accession>A0ABZ2FEJ9</accession>
<dbReference type="RefSeq" id="WP_338537931.1">
    <property type="nucleotide sequence ID" value="NZ_CP104874.1"/>
</dbReference>
<dbReference type="InterPro" id="IPR036689">
    <property type="entry name" value="ESAT-6-like_sf"/>
</dbReference>
<gene>
    <name evidence="2" type="ORF">N5P18_13320</name>
</gene>
<name>A0ABZ2FEJ9_9MICO</name>
<reference evidence="2 3" key="1">
    <citation type="submission" date="2022-09" db="EMBL/GenBank/DDBJ databases">
        <title>Complete genome sequence of Janibacter terrae strain COS04-44, PCL-degrading bacteria isolated from oil spilled coast.</title>
        <authorList>
            <person name="Park H."/>
            <person name="Kim J.Y."/>
            <person name="An S.H."/>
            <person name="Lee C.M."/>
            <person name="Weon H.-Y."/>
        </authorList>
    </citation>
    <scope>NUCLEOTIDE SEQUENCE [LARGE SCALE GENOMIC DNA]</scope>
    <source>
        <strain evidence="2 3">COS04-44</strain>
    </source>
</reference>
<dbReference type="SUPFAM" id="SSF140453">
    <property type="entry name" value="EsxAB dimer-like"/>
    <property type="match status" value="1"/>
</dbReference>
<dbReference type="EMBL" id="CP104874">
    <property type="protein sequence ID" value="WWF04653.1"/>
    <property type="molecule type" value="Genomic_DNA"/>
</dbReference>
<protein>
    <submittedName>
        <fullName evidence="2">DUF4646 domain-containing protein</fullName>
    </submittedName>
</protein>
<proteinExistence type="predicted"/>
<evidence type="ECO:0000313" key="3">
    <source>
        <dbReference type="Proteomes" id="UP001381003"/>
    </source>
</evidence>
<feature type="region of interest" description="Disordered" evidence="1">
    <location>
        <begin position="79"/>
        <end position="119"/>
    </location>
</feature>
<sequence>MSVTEGMDAARIHLIAGRLQRSSEQLGELGTRGRGQLSVLHGAWAGPDLEDFGREWGAAERSLQAAGQTLSMLSTRLRAEAGEQDDTSSSTGSVLGGGGLPTGPGPGGPGGPSGPEGVPWLENLSTWVGRVGALDGVNDIIRALNAGRGLGALLSGIPALTRPILSPAARLGLYLQAELTHPLFGRGAAALFGSSRLAPLFNSSRLAALSRGFGRLLGPLSVGVGAYDLVQGVREGDWSQAISGGLGIASVAAPLLIASGPVGWAVAGGLAIGSFVVSQWGDDIAAGAQQAWDWTGDRLSDIGDSAQSFVEDAGSVLSSGLNTIGGLFS</sequence>
<evidence type="ECO:0000313" key="2">
    <source>
        <dbReference type="EMBL" id="WWF04653.1"/>
    </source>
</evidence>
<evidence type="ECO:0000256" key="1">
    <source>
        <dbReference type="SAM" id="MobiDB-lite"/>
    </source>
</evidence>
<dbReference type="Proteomes" id="UP001381003">
    <property type="component" value="Chromosome"/>
</dbReference>
<organism evidence="2 3">
    <name type="scientific">Janibacter terrae</name>
    <dbReference type="NCBI Taxonomy" id="103817"/>
    <lineage>
        <taxon>Bacteria</taxon>
        <taxon>Bacillati</taxon>
        <taxon>Actinomycetota</taxon>
        <taxon>Actinomycetes</taxon>
        <taxon>Micrococcales</taxon>
        <taxon>Intrasporangiaceae</taxon>
        <taxon>Janibacter</taxon>
    </lineage>
</organism>
<keyword evidence="3" id="KW-1185">Reference proteome</keyword>